<dbReference type="Proteomes" id="UP000001072">
    <property type="component" value="Unassembled WGS sequence"/>
</dbReference>
<dbReference type="HOGENOM" id="CLU_024410_0_0_1"/>
<dbReference type="VEuPathDB" id="FungiDB:MELLADRAFT_60682"/>
<comment type="subcellular location">
    <subcellularLocation>
        <location evidence="1">Endomembrane system</location>
        <topology evidence="1">Multi-pass membrane protein</topology>
    </subcellularLocation>
</comment>
<evidence type="ECO:0000256" key="6">
    <source>
        <dbReference type="SAM" id="MobiDB-lite"/>
    </source>
</evidence>
<feature type="transmembrane region" description="Helical" evidence="7">
    <location>
        <begin position="115"/>
        <end position="143"/>
    </location>
</feature>
<evidence type="ECO:0000256" key="2">
    <source>
        <dbReference type="ARBA" id="ARBA00022692"/>
    </source>
</evidence>
<dbReference type="AlphaFoldDB" id="F4RBY4"/>
<sequence length="728" mass="83257">MSHSVLLILISIGIPWLLLYLSHLRVIDIFPSRRQLSGSRSSFDTVPITFDTGFGWLRFHTQRFNRTSYRLLKSIGATEVSSGPDPKSFDPEPLPYRDRRDGQPSRRVHNTLETLYDIGTILILILQLFALLTLAFLFFQIVYHTIFSSPHRTLIQTNSTISVSERVKGLVRRSTSFEPTTLNKPIVQTERSSRFSLKPLIPGLTIPLDQAPIYLSALLISQAYHEFGHAFVAALNNVPMIASGFILAFPFFPIFYVSILSILPPTSHPNSQFISLLNLRMATAGIWHNLVMASIGWLFWNDGADWAGYLFRLTGGWADVGDLGVGVVTVRKTSSISSVLLPKEIITDLNDFSLSLNSSTTLPSRFPKLPLQKWEKYLLSDYIWLNSDQKGWCMNNSNFLNLDSKCCQRHNEQNPKENESRPICFKALHQAGCLNPRTVSEMMENSIRCHTDQECKSEKGGGICVRPDEESKLLRLKWIFFKSDCPISRFNVGNLRKWYESYLIFLGMGTILDLKKMDTKPIRDSTPKFPKVCVFAHQYLQVLETFEDESDEYFSHELSSSYLISISIGIGFLNLLPIKRLDGSSIVESLLHFHTSKSIQSSETRLKIENFEISDEIDEYNSFGHIKPNLFNRQIDLKKSIQNSFVFKFKFMEKISRDVSRYFVHKDSSQPLHSPLPAWPYVVNWVARPDPRLYVFAIKVWPSSGVYQLSLNILGVMQLCADVRLRKF</sequence>
<dbReference type="STRING" id="747676.F4RBY4"/>
<feature type="compositionally biased region" description="Basic and acidic residues" evidence="6">
    <location>
        <begin position="87"/>
        <end position="104"/>
    </location>
</feature>
<feature type="transmembrane region" description="Helical" evidence="7">
    <location>
        <begin position="275"/>
        <end position="300"/>
    </location>
</feature>
<dbReference type="EMBL" id="GL883095">
    <property type="protein sequence ID" value="EGG10258.1"/>
    <property type="molecule type" value="Genomic_DNA"/>
</dbReference>
<dbReference type="OrthoDB" id="7694678at2759"/>
<keyword evidence="3 7" id="KW-1133">Transmembrane helix</keyword>
<dbReference type="Pfam" id="PF02163">
    <property type="entry name" value="Peptidase_M50"/>
    <property type="match status" value="1"/>
</dbReference>
<evidence type="ECO:0000313" key="9">
    <source>
        <dbReference type="EMBL" id="EGG10258.1"/>
    </source>
</evidence>
<reference evidence="10" key="1">
    <citation type="journal article" date="2011" name="Proc. Natl. Acad. Sci. U.S.A.">
        <title>Obligate biotrophy features unraveled by the genomic analysis of rust fungi.</title>
        <authorList>
            <person name="Duplessis S."/>
            <person name="Cuomo C.A."/>
            <person name="Lin Y.-C."/>
            <person name="Aerts A."/>
            <person name="Tisserant E."/>
            <person name="Veneault-Fourrey C."/>
            <person name="Joly D.L."/>
            <person name="Hacquard S."/>
            <person name="Amselem J."/>
            <person name="Cantarel B.L."/>
            <person name="Chiu R."/>
            <person name="Coutinho P.M."/>
            <person name="Feau N."/>
            <person name="Field M."/>
            <person name="Frey P."/>
            <person name="Gelhaye E."/>
            <person name="Goldberg J."/>
            <person name="Grabherr M.G."/>
            <person name="Kodira C.D."/>
            <person name="Kohler A."/>
            <person name="Kuees U."/>
            <person name="Lindquist E.A."/>
            <person name="Lucas S.M."/>
            <person name="Mago R."/>
            <person name="Mauceli E."/>
            <person name="Morin E."/>
            <person name="Murat C."/>
            <person name="Pangilinan J.L."/>
            <person name="Park R."/>
            <person name="Pearson M."/>
            <person name="Quesneville H."/>
            <person name="Rouhier N."/>
            <person name="Sakthikumar S."/>
            <person name="Salamov A.A."/>
            <person name="Schmutz J."/>
            <person name="Selles B."/>
            <person name="Shapiro H."/>
            <person name="Tanguay P."/>
            <person name="Tuskan G.A."/>
            <person name="Henrissat B."/>
            <person name="Van de Peer Y."/>
            <person name="Rouze P."/>
            <person name="Ellis J.G."/>
            <person name="Dodds P.N."/>
            <person name="Schein J.E."/>
            <person name="Zhong S."/>
            <person name="Hamelin R.C."/>
            <person name="Grigoriev I.V."/>
            <person name="Szabo L.J."/>
            <person name="Martin F."/>
        </authorList>
    </citation>
    <scope>NUCLEOTIDE SEQUENCE [LARGE SCALE GENOMIC DNA]</scope>
    <source>
        <strain evidence="10">98AG31 / pathotype 3-4-7</strain>
    </source>
</reference>
<dbReference type="GO" id="GO:1905897">
    <property type="term" value="P:regulation of response to endoplasmic reticulum stress"/>
    <property type="evidence" value="ECO:0007669"/>
    <property type="project" value="TreeGrafter"/>
</dbReference>
<dbReference type="GO" id="GO:0031293">
    <property type="term" value="P:membrane protein intracellular domain proteolysis"/>
    <property type="evidence" value="ECO:0007669"/>
    <property type="project" value="TreeGrafter"/>
</dbReference>
<dbReference type="GO" id="GO:0005737">
    <property type="term" value="C:cytoplasm"/>
    <property type="evidence" value="ECO:0007669"/>
    <property type="project" value="TreeGrafter"/>
</dbReference>
<dbReference type="GO" id="GO:0004222">
    <property type="term" value="F:metalloendopeptidase activity"/>
    <property type="evidence" value="ECO:0007669"/>
    <property type="project" value="InterPro"/>
</dbReference>
<protein>
    <recommendedName>
        <fullName evidence="5">Endopeptidase S2P</fullName>
    </recommendedName>
</protein>
<dbReference type="eggNOG" id="KOG2921">
    <property type="taxonomic scope" value="Eukaryota"/>
</dbReference>
<dbReference type="GeneID" id="18929588"/>
<gene>
    <name evidence="9" type="ORF">MELLADRAFT_60682</name>
</gene>
<dbReference type="KEGG" id="mlr:MELLADRAFT_60682"/>
<keyword evidence="2 7" id="KW-0812">Transmembrane</keyword>
<keyword evidence="4 7" id="KW-0472">Membrane</keyword>
<feature type="domain" description="Peptidase M50" evidence="8">
    <location>
        <begin position="215"/>
        <end position="600"/>
    </location>
</feature>
<dbReference type="PANTHER" id="PTHR13325">
    <property type="entry name" value="PROTEASE M50 MEMBRANE-BOUND TRANSCRIPTION FACTOR SITE 2 PROTEASE"/>
    <property type="match status" value="1"/>
</dbReference>
<evidence type="ECO:0000256" key="7">
    <source>
        <dbReference type="SAM" id="Phobius"/>
    </source>
</evidence>
<dbReference type="GO" id="GO:0012505">
    <property type="term" value="C:endomembrane system"/>
    <property type="evidence" value="ECO:0007669"/>
    <property type="project" value="UniProtKB-SubCell"/>
</dbReference>
<dbReference type="GO" id="GO:0016020">
    <property type="term" value="C:membrane"/>
    <property type="evidence" value="ECO:0007669"/>
    <property type="project" value="InterPro"/>
</dbReference>
<feature type="transmembrane region" description="Helical" evidence="7">
    <location>
        <begin position="6"/>
        <end position="27"/>
    </location>
</feature>
<dbReference type="RefSeq" id="XP_007406559.1">
    <property type="nucleotide sequence ID" value="XM_007406497.1"/>
</dbReference>
<evidence type="ECO:0000256" key="5">
    <source>
        <dbReference type="ARBA" id="ARBA00032658"/>
    </source>
</evidence>
<evidence type="ECO:0000313" key="10">
    <source>
        <dbReference type="Proteomes" id="UP000001072"/>
    </source>
</evidence>
<feature type="transmembrane region" description="Helical" evidence="7">
    <location>
        <begin position="241"/>
        <end position="263"/>
    </location>
</feature>
<evidence type="ECO:0000256" key="4">
    <source>
        <dbReference type="ARBA" id="ARBA00023136"/>
    </source>
</evidence>
<accession>F4RBY4</accession>
<dbReference type="InterPro" id="IPR001193">
    <property type="entry name" value="MBTPS2"/>
</dbReference>
<dbReference type="InterPro" id="IPR008915">
    <property type="entry name" value="Peptidase_M50"/>
</dbReference>
<dbReference type="InParanoid" id="F4RBY4"/>
<feature type="region of interest" description="Disordered" evidence="6">
    <location>
        <begin position="79"/>
        <end position="104"/>
    </location>
</feature>
<name>F4RBY4_MELLP</name>
<evidence type="ECO:0000259" key="8">
    <source>
        <dbReference type="Pfam" id="PF02163"/>
    </source>
</evidence>
<organism evidence="10">
    <name type="scientific">Melampsora larici-populina (strain 98AG31 / pathotype 3-4-7)</name>
    <name type="common">Poplar leaf rust fungus</name>
    <dbReference type="NCBI Taxonomy" id="747676"/>
    <lineage>
        <taxon>Eukaryota</taxon>
        <taxon>Fungi</taxon>
        <taxon>Dikarya</taxon>
        <taxon>Basidiomycota</taxon>
        <taxon>Pucciniomycotina</taxon>
        <taxon>Pucciniomycetes</taxon>
        <taxon>Pucciniales</taxon>
        <taxon>Melampsoraceae</taxon>
        <taxon>Melampsora</taxon>
    </lineage>
</organism>
<proteinExistence type="predicted"/>
<evidence type="ECO:0000256" key="1">
    <source>
        <dbReference type="ARBA" id="ARBA00004127"/>
    </source>
</evidence>
<keyword evidence="10" id="KW-1185">Reference proteome</keyword>
<evidence type="ECO:0000256" key="3">
    <source>
        <dbReference type="ARBA" id="ARBA00022989"/>
    </source>
</evidence>
<dbReference type="PANTHER" id="PTHR13325:SF3">
    <property type="entry name" value="MEMBRANE-BOUND TRANSCRIPTION FACTOR SITE-2 PROTEASE"/>
    <property type="match status" value="1"/>
</dbReference>